<dbReference type="Proteomes" id="UP000477980">
    <property type="component" value="Unassembled WGS sequence"/>
</dbReference>
<proteinExistence type="predicted"/>
<comment type="caution">
    <text evidence="1">The sequence shown here is derived from an EMBL/GenBank/DDBJ whole genome shotgun (WGS) entry which is preliminary data.</text>
</comment>
<evidence type="ECO:0000313" key="2">
    <source>
        <dbReference type="Proteomes" id="UP000477980"/>
    </source>
</evidence>
<reference evidence="1 2" key="1">
    <citation type="submission" date="2019-09" db="EMBL/GenBank/DDBJ databases">
        <title>Distinct polysaccharide growth profiles of human intestinal Prevotella copri isolates.</title>
        <authorList>
            <person name="Fehlner-Peach H."/>
            <person name="Magnabosco C."/>
            <person name="Raghavan V."/>
            <person name="Scher J.U."/>
            <person name="Tett A."/>
            <person name="Cox L.M."/>
            <person name="Gottsegen C."/>
            <person name="Watters A."/>
            <person name="Wiltshire- Gordon J.D."/>
            <person name="Segata N."/>
            <person name="Bonneau R."/>
            <person name="Littman D.R."/>
        </authorList>
    </citation>
    <scope>NUCLEOTIDE SEQUENCE [LARGE SCALE GENOMIC DNA]</scope>
    <source>
        <strain evidence="2">iAA917</strain>
    </source>
</reference>
<accession>A0A6G1VM66</accession>
<organism evidence="1 2">
    <name type="scientific">Segatella copri</name>
    <dbReference type="NCBI Taxonomy" id="165179"/>
    <lineage>
        <taxon>Bacteria</taxon>
        <taxon>Pseudomonadati</taxon>
        <taxon>Bacteroidota</taxon>
        <taxon>Bacteroidia</taxon>
        <taxon>Bacteroidales</taxon>
        <taxon>Prevotellaceae</taxon>
        <taxon>Segatella</taxon>
    </lineage>
</organism>
<dbReference type="EMBL" id="VZAH01000044">
    <property type="protein sequence ID" value="MQP13644.1"/>
    <property type="molecule type" value="Genomic_DNA"/>
</dbReference>
<gene>
    <name evidence="1" type="ORF">F7D25_04285</name>
</gene>
<protein>
    <submittedName>
        <fullName evidence="1">DUF4384 domain-containing protein</fullName>
    </submittedName>
</protein>
<dbReference type="OrthoDB" id="1044717at2"/>
<sequence length="290" mass="32710">MRHYIFVIILMFLGVATTSYAQRIRKVHGEYIYHAPENVSLEQAKKTALSRAQIQALGDEFGTVVAQHNATLMNNTNGSTQTDFTSLSSSDVKGEWLETIGEPKYEISYEQGMLIVKCSVSGKARELVATQNSFVAKILRNGTEDRFESDNFKSGDDFYLSYQSSTKGYVAVYLIDDSKNAYCLLPYQSSQDGKVRVDANTRYVFFNSKTAAPLFQPADVDEYNMTCEKAAETNYIYIISSPNPFVKAIDNAVAGLPRELKYEDFQKWLTKNRTADKDMQVEIKTISVKK</sequence>
<name>A0A6G1VM66_9BACT</name>
<dbReference type="RefSeq" id="WP_153090863.1">
    <property type="nucleotide sequence ID" value="NZ_VZAH01000044.1"/>
</dbReference>
<evidence type="ECO:0000313" key="1">
    <source>
        <dbReference type="EMBL" id="MQP13644.1"/>
    </source>
</evidence>
<dbReference type="AlphaFoldDB" id="A0A6G1VM66"/>